<keyword evidence="4" id="KW-0489">Methyltransferase</keyword>
<evidence type="ECO:0000313" key="4">
    <source>
        <dbReference type="EMBL" id="KAG9390476.1"/>
    </source>
</evidence>
<gene>
    <name evidence="4" type="ORF">J8273_7827</name>
</gene>
<dbReference type="SUPFAM" id="SSF53335">
    <property type="entry name" value="S-adenosyl-L-methionine-dependent methyltransferases"/>
    <property type="match status" value="1"/>
</dbReference>
<name>A0A8J6DZJ4_9EUKA</name>
<dbReference type="Proteomes" id="UP000717585">
    <property type="component" value="Unassembled WGS sequence"/>
</dbReference>
<dbReference type="InterPro" id="IPR029063">
    <property type="entry name" value="SAM-dependent_MTases_sf"/>
</dbReference>
<keyword evidence="5" id="KW-1185">Reference proteome</keyword>
<dbReference type="EMBL" id="JAHDYR010000064">
    <property type="protein sequence ID" value="KAG9390476.1"/>
    <property type="molecule type" value="Genomic_DNA"/>
</dbReference>
<dbReference type="AlphaFoldDB" id="A0A8J6DZJ4"/>
<dbReference type="InterPro" id="IPR041698">
    <property type="entry name" value="Methyltransf_25"/>
</dbReference>
<evidence type="ECO:0000256" key="1">
    <source>
        <dbReference type="ARBA" id="ARBA00022679"/>
    </source>
</evidence>
<dbReference type="GO" id="GO:0008168">
    <property type="term" value="F:methyltransferase activity"/>
    <property type="evidence" value="ECO:0007669"/>
    <property type="project" value="UniProtKB-KW"/>
</dbReference>
<feature type="region of interest" description="Disordered" evidence="2">
    <location>
        <begin position="36"/>
        <end position="57"/>
    </location>
</feature>
<comment type="caution">
    <text evidence="4">The sequence shown here is derived from an EMBL/GenBank/DDBJ whole genome shotgun (WGS) entry which is preliminary data.</text>
</comment>
<dbReference type="GO" id="GO:0032259">
    <property type="term" value="P:methylation"/>
    <property type="evidence" value="ECO:0007669"/>
    <property type="project" value="UniProtKB-KW"/>
</dbReference>
<reference evidence="4" key="1">
    <citation type="submission" date="2021-05" db="EMBL/GenBank/DDBJ databases">
        <title>A free-living protist that lacks canonical eukaryotic 1 DNA replication and segregation systems.</title>
        <authorList>
            <person name="Salas-Leiva D.E."/>
            <person name="Tromer E.C."/>
            <person name="Curtis B.A."/>
            <person name="Jerlstrom-Hultqvist J."/>
            <person name="Kolisko M."/>
            <person name="Yi Z."/>
            <person name="Salas-Leiva J.S."/>
            <person name="Gallot-Lavallee L."/>
            <person name="Kops G.J.P.L."/>
            <person name="Archibald J.M."/>
            <person name="Simpson A.G.B."/>
            <person name="Roger A.J."/>
        </authorList>
    </citation>
    <scope>NUCLEOTIDE SEQUENCE</scope>
    <source>
        <strain evidence="4">BICM</strain>
    </source>
</reference>
<organism evidence="4 5">
    <name type="scientific">Carpediemonas membranifera</name>
    <dbReference type="NCBI Taxonomy" id="201153"/>
    <lineage>
        <taxon>Eukaryota</taxon>
        <taxon>Metamonada</taxon>
        <taxon>Carpediemonas-like organisms</taxon>
        <taxon>Carpediemonas</taxon>
    </lineage>
</organism>
<feature type="compositionally biased region" description="Basic residues" evidence="2">
    <location>
        <begin position="37"/>
        <end position="46"/>
    </location>
</feature>
<proteinExistence type="predicted"/>
<evidence type="ECO:0000256" key="2">
    <source>
        <dbReference type="SAM" id="MobiDB-lite"/>
    </source>
</evidence>
<dbReference type="PANTHER" id="PTHR43861">
    <property type="entry name" value="TRANS-ACONITATE 2-METHYLTRANSFERASE-RELATED"/>
    <property type="match status" value="1"/>
</dbReference>
<evidence type="ECO:0000259" key="3">
    <source>
        <dbReference type="Pfam" id="PF13649"/>
    </source>
</evidence>
<dbReference type="CDD" id="cd02440">
    <property type="entry name" value="AdoMet_MTases"/>
    <property type="match status" value="1"/>
</dbReference>
<feature type="domain" description="Methyltransferase" evidence="3">
    <location>
        <begin position="87"/>
        <end position="183"/>
    </location>
</feature>
<accession>A0A8J6DZJ4</accession>
<protein>
    <submittedName>
        <fullName evidence="4">Methyltransferase domain</fullName>
    </submittedName>
</protein>
<keyword evidence="1" id="KW-0808">Transferase</keyword>
<dbReference type="Pfam" id="PF13649">
    <property type="entry name" value="Methyltransf_25"/>
    <property type="match status" value="1"/>
</dbReference>
<sequence>MPFWRSKDEKKAEKTHECKDCKHDCDNCKKAAEEHDHHHHHHHGHVPGKEGSVMPSHMANHLLHPGRRFLEPPRQFMKYIPKNNGVVLEIGPAQGFFTQYFARKASRYIAVDIQPEMIKGLEARMKEKKLTVETRVCTATSLGVEDLEGIVDFIPVFLMFHEVPAAEKQHFADQLISCLKPKGTLVLTEPQHHVDAVRFAEEVAVFEKSGLKLVKKGMSGRLNQKRFMAEFTRD</sequence>
<dbReference type="Gene3D" id="3.40.50.150">
    <property type="entry name" value="Vaccinia Virus protein VP39"/>
    <property type="match status" value="1"/>
</dbReference>
<evidence type="ECO:0000313" key="5">
    <source>
        <dbReference type="Proteomes" id="UP000717585"/>
    </source>
</evidence>